<dbReference type="SUPFAM" id="SSF53335">
    <property type="entry name" value="S-adenosyl-L-methionine-dependent methyltransferases"/>
    <property type="match status" value="1"/>
</dbReference>
<dbReference type="Gene3D" id="3.40.50.150">
    <property type="entry name" value="Vaccinia Virus protein VP39"/>
    <property type="match status" value="1"/>
</dbReference>
<name>A0AA36N149_9DINO</name>
<evidence type="ECO:0000313" key="2">
    <source>
        <dbReference type="Proteomes" id="UP001178507"/>
    </source>
</evidence>
<gene>
    <name evidence="1" type="ORF">EVOR1521_LOCUS13112</name>
</gene>
<comment type="caution">
    <text evidence="1">The sequence shown here is derived from an EMBL/GenBank/DDBJ whole genome shotgun (WGS) entry which is preliminary data.</text>
</comment>
<keyword evidence="2" id="KW-1185">Reference proteome</keyword>
<dbReference type="Proteomes" id="UP001178507">
    <property type="component" value="Unassembled WGS sequence"/>
</dbReference>
<accession>A0AA36N149</accession>
<dbReference type="PANTHER" id="PTHR14614">
    <property type="entry name" value="HEPATOCELLULAR CARCINOMA-ASSOCIATED ANTIGEN"/>
    <property type="match status" value="1"/>
</dbReference>
<dbReference type="Pfam" id="PF10294">
    <property type="entry name" value="Methyltransf_16"/>
    <property type="match status" value="1"/>
</dbReference>
<reference evidence="1" key="1">
    <citation type="submission" date="2023-08" db="EMBL/GenBank/DDBJ databases">
        <authorList>
            <person name="Chen Y."/>
            <person name="Shah S."/>
            <person name="Dougan E. K."/>
            <person name="Thang M."/>
            <person name="Chan C."/>
        </authorList>
    </citation>
    <scope>NUCLEOTIDE SEQUENCE</scope>
</reference>
<dbReference type="AlphaFoldDB" id="A0AA36N149"/>
<dbReference type="InterPro" id="IPR029063">
    <property type="entry name" value="SAM-dependent_MTases_sf"/>
</dbReference>
<protein>
    <submittedName>
        <fullName evidence="1">Uncharacterized protein</fullName>
    </submittedName>
</protein>
<dbReference type="EMBL" id="CAUJNA010001438">
    <property type="protein sequence ID" value="CAJ1386942.1"/>
    <property type="molecule type" value="Genomic_DNA"/>
</dbReference>
<sequence length="213" mass="23107">MARESRLWTRTVEVDQERKISLCLVEDPTIDVGGDDSWCSWCLWPAAKVLMSYLATIQDGDLKHTSVLELGSGCGAVGMYAAKRGAAPVILSDVYKALPLLKRNVQANSLSGGCGICALPWGTPAERLSSEVQERLPFDWVLAADCSYDFVKADIPSPSIEAFTASLARMGLADAATVVFTAKLDEVKEGVAECLVYAFDFSNGQRLGTKRRH</sequence>
<dbReference type="PANTHER" id="PTHR14614:SF132">
    <property type="entry name" value="PROTEIN-LYSINE METHYLTRANSFERASE C42C1.13"/>
    <property type="match status" value="1"/>
</dbReference>
<proteinExistence type="predicted"/>
<organism evidence="1 2">
    <name type="scientific">Effrenium voratum</name>
    <dbReference type="NCBI Taxonomy" id="2562239"/>
    <lineage>
        <taxon>Eukaryota</taxon>
        <taxon>Sar</taxon>
        <taxon>Alveolata</taxon>
        <taxon>Dinophyceae</taxon>
        <taxon>Suessiales</taxon>
        <taxon>Symbiodiniaceae</taxon>
        <taxon>Effrenium</taxon>
    </lineage>
</organism>
<dbReference type="InterPro" id="IPR019410">
    <property type="entry name" value="Methyltransf_16"/>
</dbReference>
<evidence type="ECO:0000313" key="1">
    <source>
        <dbReference type="EMBL" id="CAJ1386942.1"/>
    </source>
</evidence>